<dbReference type="AlphaFoldDB" id="A0A093Y0Y5"/>
<organism evidence="7">
    <name type="scientific">Talaromyces marneffei PM1</name>
    <dbReference type="NCBI Taxonomy" id="1077442"/>
    <lineage>
        <taxon>Eukaryota</taxon>
        <taxon>Fungi</taxon>
        <taxon>Dikarya</taxon>
        <taxon>Ascomycota</taxon>
        <taxon>Pezizomycotina</taxon>
        <taxon>Eurotiomycetes</taxon>
        <taxon>Eurotiomycetidae</taxon>
        <taxon>Eurotiales</taxon>
        <taxon>Trichocomaceae</taxon>
        <taxon>Talaromyces</taxon>
        <taxon>Talaromyces sect. Talaromyces</taxon>
    </lineage>
</organism>
<evidence type="ECO:0000313" key="7">
    <source>
        <dbReference type="EMBL" id="KFX51173.1"/>
    </source>
</evidence>
<dbReference type="EMBL" id="JPOX01000005">
    <property type="protein sequence ID" value="KFX51173.1"/>
    <property type="molecule type" value="Genomic_DNA"/>
</dbReference>
<sequence length="466" mass="53571">MPSPTSPLVWTYRSYQATQRVYLMPRVKPGYNNYSSAQSLLQSESHTSVHLNQVVSAPFTITDAEQHAFEYYRARTSSHLSGIQDHEFWERLLLQRAQIDAGVRHAIIALASFHEDFERGMIENVRSKEQFGLKQYNLAIREQMSLATNGNKNPAEPEAYLPCIVFVTIENMQMLRANFAPALYLAKKVISLLHDLRKSDQTSKMLLEFLERRFRQIELQASEPTKVPILIPPIFASLSEARSAMEYYGQLYRMTVDASEIGSLSMSPDEMKDYTADPDPRSAFAVKYLSILKRWTSAFDAFLEGRAGSFTVAEMRTMFWDDYCPVYEEMINLIEAILATEGPEGDLTTRNASFSLDLVTIGPIYDLARRCRDPQIRRKALEVLRTCHRREGMWDSELALLVIERVIAIEEDGISVQSCKDIPNWRRILHIQHLLDMEARTIHLKYERVASATRPVVVQMQEVITW</sequence>
<protein>
    <submittedName>
        <fullName evidence="7">Uncharacterized protein</fullName>
    </submittedName>
</protein>
<keyword evidence="1" id="KW-0479">Metal-binding</keyword>
<reference evidence="7" key="1">
    <citation type="journal article" date="2014" name="PLoS Genet.">
        <title>Signature Gene Expression Reveals Novel Clues to the Molecular Mechanisms of Dimorphic Transition in Penicillium marneffei.</title>
        <authorList>
            <person name="Yang E."/>
            <person name="Wang G."/>
            <person name="Cai J."/>
            <person name="Woo P.C."/>
            <person name="Lau S.K."/>
            <person name="Yuen K.-Y."/>
            <person name="Chow W.-N."/>
            <person name="Lin X."/>
        </authorList>
    </citation>
    <scope>NUCLEOTIDE SEQUENCE [LARGE SCALE GENOMIC DNA]</scope>
    <source>
        <strain evidence="7">PM1</strain>
    </source>
</reference>
<dbReference type="GO" id="GO:0046872">
    <property type="term" value="F:metal ion binding"/>
    <property type="evidence" value="ECO:0007669"/>
    <property type="project" value="UniProtKB-KW"/>
</dbReference>
<evidence type="ECO:0000256" key="6">
    <source>
        <dbReference type="ARBA" id="ARBA00023242"/>
    </source>
</evidence>
<evidence type="ECO:0000256" key="3">
    <source>
        <dbReference type="ARBA" id="ARBA00023015"/>
    </source>
</evidence>
<dbReference type="eggNOG" id="ENOG502SQ3E">
    <property type="taxonomic scope" value="Eukaryota"/>
</dbReference>
<keyword evidence="3" id="KW-0805">Transcription regulation</keyword>
<proteinExistence type="predicted"/>
<dbReference type="InterPro" id="IPR021858">
    <property type="entry name" value="Fun_TF"/>
</dbReference>
<keyword evidence="4" id="KW-0238">DNA-binding</keyword>
<comment type="caution">
    <text evidence="7">The sequence shown here is derived from an EMBL/GenBank/DDBJ whole genome shotgun (WGS) entry which is preliminary data.</text>
</comment>
<dbReference type="InterPro" id="IPR052360">
    <property type="entry name" value="Transcr_Regulatory_Proteins"/>
</dbReference>
<name>A0A093Y0Y5_TALMA</name>
<evidence type="ECO:0000256" key="2">
    <source>
        <dbReference type="ARBA" id="ARBA00022833"/>
    </source>
</evidence>
<dbReference type="HOGENOM" id="CLU_011409_6_0_1"/>
<keyword evidence="6" id="KW-0539">Nucleus</keyword>
<accession>A0A093Y0Y5</accession>
<gene>
    <name evidence="7" type="ORF">GQ26_0050440</name>
</gene>
<dbReference type="PANTHER" id="PTHR36206">
    <property type="entry name" value="ASPERCRYPTIN BIOSYNTHESIS CLUSTER-SPECIFIC TRANSCRIPTION REGULATOR ATNN-RELATED"/>
    <property type="match status" value="1"/>
</dbReference>
<dbReference type="GO" id="GO:0003677">
    <property type="term" value="F:DNA binding"/>
    <property type="evidence" value="ECO:0007669"/>
    <property type="project" value="UniProtKB-KW"/>
</dbReference>
<dbReference type="PANTHER" id="PTHR36206:SF4">
    <property type="entry name" value="HYPOTHETICAL CONSERVED PROTEIN (EUROFUNG)-RELATED"/>
    <property type="match status" value="1"/>
</dbReference>
<keyword evidence="2" id="KW-0862">Zinc</keyword>
<keyword evidence="5" id="KW-0804">Transcription</keyword>
<evidence type="ECO:0000256" key="1">
    <source>
        <dbReference type="ARBA" id="ARBA00022723"/>
    </source>
</evidence>
<evidence type="ECO:0000256" key="4">
    <source>
        <dbReference type="ARBA" id="ARBA00023125"/>
    </source>
</evidence>
<evidence type="ECO:0000256" key="5">
    <source>
        <dbReference type="ARBA" id="ARBA00023163"/>
    </source>
</evidence>
<dbReference type="Pfam" id="PF11951">
    <property type="entry name" value="Fungal_trans_2"/>
    <property type="match status" value="1"/>
</dbReference>